<organism evidence="1 2">
    <name type="scientific">Diaporthe vaccinii</name>
    <dbReference type="NCBI Taxonomy" id="105482"/>
    <lineage>
        <taxon>Eukaryota</taxon>
        <taxon>Fungi</taxon>
        <taxon>Dikarya</taxon>
        <taxon>Ascomycota</taxon>
        <taxon>Pezizomycotina</taxon>
        <taxon>Sordariomycetes</taxon>
        <taxon>Sordariomycetidae</taxon>
        <taxon>Diaporthales</taxon>
        <taxon>Diaporthaceae</taxon>
        <taxon>Diaporthe</taxon>
        <taxon>Diaporthe eres species complex</taxon>
    </lineage>
</organism>
<dbReference type="Proteomes" id="UP001600888">
    <property type="component" value="Unassembled WGS sequence"/>
</dbReference>
<name>A0ABR4F3D4_9PEZI</name>
<comment type="caution">
    <text evidence="1">The sequence shown here is derived from an EMBL/GenBank/DDBJ whole genome shotgun (WGS) entry which is preliminary data.</text>
</comment>
<protein>
    <recommendedName>
        <fullName evidence="3">F-box domain-containing protein</fullName>
    </recommendedName>
</protein>
<dbReference type="EMBL" id="JBAWTH010000013">
    <property type="protein sequence ID" value="KAL2289197.1"/>
    <property type="molecule type" value="Genomic_DNA"/>
</dbReference>
<accession>A0ABR4F3D4</accession>
<evidence type="ECO:0000313" key="1">
    <source>
        <dbReference type="EMBL" id="KAL2289197.1"/>
    </source>
</evidence>
<proteinExistence type="predicted"/>
<reference evidence="1 2" key="1">
    <citation type="submission" date="2024-03" db="EMBL/GenBank/DDBJ databases">
        <title>A high-quality draft genome sequence of Diaporthe vaccinii, a causative agent of upright dieback and viscid rot disease in cranberry plants.</title>
        <authorList>
            <person name="Sarrasin M."/>
            <person name="Lang B.F."/>
            <person name="Burger G."/>
        </authorList>
    </citation>
    <scope>NUCLEOTIDE SEQUENCE [LARGE SCALE GENOMIC DNA]</scope>
    <source>
        <strain evidence="1 2">IS7</strain>
    </source>
</reference>
<sequence length="465" mass="51411">MVECYFNLIFGRLDISKANTKMAAPESLGWDFGQASEKGMKNSSSSTIVSNVRGILRDPKQLKTIQHVALRGVPRMKHLESSFFANNLAPHEKETLKTWVSAVQVPKSKLAATPQDQDERDSPSATHAVVAVLSRLSDLKTLEVHTFDRTTEDEEDQLHPAGDPFMAHLLHLTSLSPPGFGRALETARILVPRPEDDPEDEMDYYVYPSSLLPLFGLPSVRRIEAHRVNDGGEPVPAAPGVICPTLRELRLVRCQLTEESLGLVLRAAPNLAILHCDLVLDAEHVGGWSDLGRVRASLDGLKGSLEDLSLALNLWSSTAIDCGEKGPWGIRGSLGSLKDFDRLTRLSVSLPVLLGWHVEDSGKLADVLPAGISSLTITNEMFFWWHYEWDGVDWDTNRGEENIPRWRWIEEKTVEYLEARPRGLEELVLDISTAGEAERGAQFRDALVSKGQAVGVKVAVHLNSS</sequence>
<keyword evidence="2" id="KW-1185">Reference proteome</keyword>
<evidence type="ECO:0008006" key="3">
    <source>
        <dbReference type="Google" id="ProtNLM"/>
    </source>
</evidence>
<gene>
    <name evidence="1" type="ORF">FJTKL_02225</name>
</gene>
<evidence type="ECO:0000313" key="2">
    <source>
        <dbReference type="Proteomes" id="UP001600888"/>
    </source>
</evidence>